<dbReference type="Pfam" id="PF00392">
    <property type="entry name" value="GntR"/>
    <property type="match status" value="1"/>
</dbReference>
<dbReference type="InterPro" id="IPR050679">
    <property type="entry name" value="Bact_HTH_transcr_reg"/>
</dbReference>
<dbReference type="SUPFAM" id="SSF46785">
    <property type="entry name" value="Winged helix' DNA-binding domain"/>
    <property type="match status" value="1"/>
</dbReference>
<dbReference type="AlphaFoldDB" id="A0A2S9GYI3"/>
<evidence type="ECO:0000256" key="2">
    <source>
        <dbReference type="ARBA" id="ARBA00023125"/>
    </source>
</evidence>
<keyword evidence="2" id="KW-0238">DNA-binding</keyword>
<dbReference type="InterPro" id="IPR036388">
    <property type="entry name" value="WH-like_DNA-bd_sf"/>
</dbReference>
<dbReference type="OrthoDB" id="6626198at2"/>
<dbReference type="InterPro" id="IPR028978">
    <property type="entry name" value="Chorismate_lyase_/UTRA_dom_sf"/>
</dbReference>
<dbReference type="Gene3D" id="1.10.10.10">
    <property type="entry name" value="Winged helix-like DNA-binding domain superfamily/Winged helix DNA-binding domain"/>
    <property type="match status" value="1"/>
</dbReference>
<evidence type="ECO:0000256" key="3">
    <source>
        <dbReference type="ARBA" id="ARBA00023163"/>
    </source>
</evidence>
<name>A0A2S9GYI3_9BURK</name>
<dbReference type="InterPro" id="IPR012702">
    <property type="entry name" value="CP_lyase_PhnF"/>
</dbReference>
<keyword evidence="3" id="KW-0804">Transcription</keyword>
<evidence type="ECO:0000313" key="5">
    <source>
        <dbReference type="EMBL" id="PRC92779.1"/>
    </source>
</evidence>
<dbReference type="SMART" id="SM00345">
    <property type="entry name" value="HTH_GNTR"/>
    <property type="match status" value="1"/>
</dbReference>
<dbReference type="RefSeq" id="WP_105532269.1">
    <property type="nucleotide sequence ID" value="NZ_PUGF01000011.1"/>
</dbReference>
<sequence length="250" mass="27736">MTNKKIDRSAGNSIWRQIEDALSADILSGSLTHRLPNEATLAERFNVNRHTVRQAVKALVERGMVDVVHGSGTFVRDNIIDYQLGRRTRLAHSLAKSDRVGKSQVFNWAVIKGGEGSENVEIAEVLTLLDLPFDASVLAVESLDIVDGNVISVCKQYFPLPRFAGLGEIYTKTGITHLALSQFGVHSFQRRMSRVSARLPDREVAQQLAQPSTFPILYVETVYVDENQQAIEYGISQFNSAAIQIVIEPD</sequence>
<dbReference type="InterPro" id="IPR000524">
    <property type="entry name" value="Tscrpt_reg_HTH_GntR"/>
</dbReference>
<accession>A0A2S9GYI3</accession>
<dbReference type="PANTHER" id="PTHR44846:SF1">
    <property type="entry name" value="MANNOSYL-D-GLYCERATE TRANSPORT_METABOLISM SYSTEM REPRESSOR MNGR-RELATED"/>
    <property type="match status" value="1"/>
</dbReference>
<evidence type="ECO:0000313" key="6">
    <source>
        <dbReference type="Proteomes" id="UP000237839"/>
    </source>
</evidence>
<dbReference type="PRINTS" id="PR00035">
    <property type="entry name" value="HTHGNTR"/>
</dbReference>
<feature type="domain" description="HTH gntR-type" evidence="4">
    <location>
        <begin position="12"/>
        <end position="78"/>
    </location>
</feature>
<dbReference type="PROSITE" id="PS50949">
    <property type="entry name" value="HTH_GNTR"/>
    <property type="match status" value="1"/>
</dbReference>
<organism evidence="5 6">
    <name type="scientific">Solimicrobium silvestre</name>
    <dbReference type="NCBI Taxonomy" id="2099400"/>
    <lineage>
        <taxon>Bacteria</taxon>
        <taxon>Pseudomonadati</taxon>
        <taxon>Pseudomonadota</taxon>
        <taxon>Betaproteobacteria</taxon>
        <taxon>Burkholderiales</taxon>
        <taxon>Oxalobacteraceae</taxon>
        <taxon>Solimicrobium</taxon>
    </lineage>
</organism>
<dbReference type="PANTHER" id="PTHR44846">
    <property type="entry name" value="MANNOSYL-D-GLYCERATE TRANSPORT/METABOLISM SYSTEM REPRESSOR MNGR-RELATED"/>
    <property type="match status" value="1"/>
</dbReference>
<dbReference type="GO" id="GO:0003677">
    <property type="term" value="F:DNA binding"/>
    <property type="evidence" value="ECO:0007669"/>
    <property type="project" value="UniProtKB-KW"/>
</dbReference>
<reference evidence="5 6" key="1">
    <citation type="submission" date="2018-02" db="EMBL/GenBank/DDBJ databases">
        <title>Solimicrobium silvestre gen. nov., sp. nov., isolated from alpine forest soil.</title>
        <authorList>
            <person name="Margesin R."/>
            <person name="Albuquerque L."/>
            <person name="Zhang D.-C."/>
            <person name="Froufe H.J.C."/>
            <person name="Severino R."/>
            <person name="Roxo I."/>
            <person name="Egas C."/>
            <person name="Da Costa M.S."/>
        </authorList>
    </citation>
    <scope>NUCLEOTIDE SEQUENCE [LARGE SCALE GENOMIC DNA]</scope>
    <source>
        <strain evidence="5 6">S20-91</strain>
    </source>
</reference>
<dbReference type="SMART" id="SM00866">
    <property type="entry name" value="UTRA"/>
    <property type="match status" value="1"/>
</dbReference>
<keyword evidence="1" id="KW-0805">Transcription regulation</keyword>
<dbReference type="EMBL" id="PUGF01000011">
    <property type="protein sequence ID" value="PRC92779.1"/>
    <property type="molecule type" value="Genomic_DNA"/>
</dbReference>
<protein>
    <submittedName>
        <fullName evidence="5">Phosphonate metabolism transcriptional regulator PhnF</fullName>
    </submittedName>
</protein>
<dbReference type="GO" id="GO:0045892">
    <property type="term" value="P:negative regulation of DNA-templated transcription"/>
    <property type="evidence" value="ECO:0007669"/>
    <property type="project" value="TreeGrafter"/>
</dbReference>
<evidence type="ECO:0000256" key="1">
    <source>
        <dbReference type="ARBA" id="ARBA00023015"/>
    </source>
</evidence>
<dbReference type="Pfam" id="PF07702">
    <property type="entry name" value="UTRA"/>
    <property type="match status" value="1"/>
</dbReference>
<dbReference type="Gene3D" id="3.40.1410.10">
    <property type="entry name" value="Chorismate lyase-like"/>
    <property type="match status" value="1"/>
</dbReference>
<dbReference type="GO" id="GO:0003700">
    <property type="term" value="F:DNA-binding transcription factor activity"/>
    <property type="evidence" value="ECO:0007669"/>
    <property type="project" value="InterPro"/>
</dbReference>
<dbReference type="Proteomes" id="UP000237839">
    <property type="component" value="Unassembled WGS sequence"/>
</dbReference>
<dbReference type="NCBIfam" id="TIGR02325">
    <property type="entry name" value="C_P_lyase_phnF"/>
    <property type="match status" value="1"/>
</dbReference>
<comment type="caution">
    <text evidence="5">The sequence shown here is derived from an EMBL/GenBank/DDBJ whole genome shotgun (WGS) entry which is preliminary data.</text>
</comment>
<dbReference type="SUPFAM" id="SSF64288">
    <property type="entry name" value="Chorismate lyase-like"/>
    <property type="match status" value="1"/>
</dbReference>
<evidence type="ECO:0000259" key="4">
    <source>
        <dbReference type="PROSITE" id="PS50949"/>
    </source>
</evidence>
<gene>
    <name evidence="5" type="ORF">S2091_2509</name>
</gene>
<dbReference type="InterPro" id="IPR011663">
    <property type="entry name" value="UTRA"/>
</dbReference>
<dbReference type="CDD" id="cd07377">
    <property type="entry name" value="WHTH_GntR"/>
    <property type="match status" value="1"/>
</dbReference>
<proteinExistence type="predicted"/>
<dbReference type="InterPro" id="IPR036390">
    <property type="entry name" value="WH_DNA-bd_sf"/>
</dbReference>
<keyword evidence="6" id="KW-1185">Reference proteome</keyword>